<keyword evidence="1" id="KW-0804">Transcription</keyword>
<proteinExistence type="predicted"/>
<evidence type="ECO:0000259" key="2">
    <source>
        <dbReference type="PROSITE" id="PS51913"/>
    </source>
</evidence>
<dbReference type="InterPro" id="IPR007759">
    <property type="entry name" value="Asxl_HARE-HTH"/>
</dbReference>
<evidence type="ECO:0000313" key="4">
    <source>
        <dbReference type="Proteomes" id="UP000798808"/>
    </source>
</evidence>
<dbReference type="Proteomes" id="UP000798808">
    <property type="component" value="Unassembled WGS sequence"/>
</dbReference>
<dbReference type="EMBL" id="SMLW01000437">
    <property type="protein sequence ID" value="MTI24640.1"/>
    <property type="molecule type" value="Genomic_DNA"/>
</dbReference>
<sequence length="61" mass="6909">MKFLDLAKRVLEENQKPLSGSEIWKIAEEKGYVDLLETIGKTPEQTLLARLYTSANDPDNS</sequence>
<feature type="non-terminal residue" evidence="3">
    <location>
        <position position="61"/>
    </location>
</feature>
<dbReference type="PROSITE" id="PS51913">
    <property type="entry name" value="HTH_HARE"/>
    <property type="match status" value="1"/>
</dbReference>
<dbReference type="RefSeq" id="WP_185155993.1">
    <property type="nucleotide sequence ID" value="NZ_SMLW01000437.1"/>
</dbReference>
<name>A0ABW9RL27_9BACT</name>
<gene>
    <name evidence="3" type="ORF">E1163_06760</name>
</gene>
<dbReference type="Pfam" id="PF05066">
    <property type="entry name" value="HARE-HTH"/>
    <property type="match status" value="1"/>
</dbReference>
<comment type="caution">
    <text evidence="3">The sequence shown here is derived from an EMBL/GenBank/DDBJ whole genome shotgun (WGS) entry which is preliminary data.</text>
</comment>
<reference evidence="3 4" key="1">
    <citation type="submission" date="2019-02" db="EMBL/GenBank/DDBJ databases">
        <authorList>
            <person name="Goldberg S.R."/>
            <person name="Haltli B.A."/>
            <person name="Correa H."/>
            <person name="Russell K.G."/>
        </authorList>
    </citation>
    <scope>NUCLEOTIDE SEQUENCE [LARGE SCALE GENOMIC DNA]</scope>
    <source>
        <strain evidence="3 4">JCM 16186</strain>
    </source>
</reference>
<organism evidence="3 4">
    <name type="scientific">Fulvivirga kasyanovii</name>
    <dbReference type="NCBI Taxonomy" id="396812"/>
    <lineage>
        <taxon>Bacteria</taxon>
        <taxon>Pseudomonadati</taxon>
        <taxon>Bacteroidota</taxon>
        <taxon>Cytophagia</taxon>
        <taxon>Cytophagales</taxon>
        <taxon>Fulvivirgaceae</taxon>
        <taxon>Fulvivirga</taxon>
    </lineage>
</organism>
<feature type="domain" description="HTH HARE-type" evidence="2">
    <location>
        <begin position="1"/>
        <end position="61"/>
    </location>
</feature>
<evidence type="ECO:0000256" key="1">
    <source>
        <dbReference type="ARBA" id="ARBA00023163"/>
    </source>
</evidence>
<evidence type="ECO:0000313" key="3">
    <source>
        <dbReference type="EMBL" id="MTI24640.1"/>
    </source>
</evidence>
<accession>A0ABW9RL27</accession>
<keyword evidence="4" id="KW-1185">Reference proteome</keyword>
<protein>
    <recommendedName>
        <fullName evidence="2">HTH HARE-type domain-containing protein</fullName>
    </recommendedName>
</protein>